<dbReference type="Proteomes" id="UP000275267">
    <property type="component" value="Unassembled WGS sequence"/>
</dbReference>
<feature type="compositionally biased region" description="Polar residues" evidence="1">
    <location>
        <begin position="10"/>
        <end position="25"/>
    </location>
</feature>
<feature type="compositionally biased region" description="Pro residues" evidence="1">
    <location>
        <begin position="43"/>
        <end position="54"/>
    </location>
</feature>
<evidence type="ECO:0000313" key="2">
    <source>
        <dbReference type="EMBL" id="RLN12248.1"/>
    </source>
</evidence>
<evidence type="ECO:0000256" key="1">
    <source>
        <dbReference type="SAM" id="MobiDB-lite"/>
    </source>
</evidence>
<proteinExistence type="predicted"/>
<evidence type="ECO:0000313" key="3">
    <source>
        <dbReference type="Proteomes" id="UP000275267"/>
    </source>
</evidence>
<reference evidence="3" key="1">
    <citation type="journal article" date="2019" name="Nat. Commun.">
        <title>The genome of broomcorn millet.</title>
        <authorList>
            <person name="Zou C."/>
            <person name="Miki D."/>
            <person name="Li D."/>
            <person name="Tang Q."/>
            <person name="Xiao L."/>
            <person name="Rajput S."/>
            <person name="Deng P."/>
            <person name="Jia W."/>
            <person name="Huang R."/>
            <person name="Zhang M."/>
            <person name="Sun Y."/>
            <person name="Hu J."/>
            <person name="Fu X."/>
            <person name="Schnable P.S."/>
            <person name="Li F."/>
            <person name="Zhang H."/>
            <person name="Feng B."/>
            <person name="Zhu X."/>
            <person name="Liu R."/>
            <person name="Schnable J.C."/>
            <person name="Zhu J.-K."/>
            <person name="Zhang H."/>
        </authorList>
    </citation>
    <scope>NUCLEOTIDE SEQUENCE [LARGE SCALE GENOMIC DNA]</scope>
</reference>
<dbReference type="AlphaFoldDB" id="A0A3L6S1H6"/>
<accession>A0A3L6S1H6</accession>
<gene>
    <name evidence="2" type="ORF">C2845_PM09G19660</name>
</gene>
<comment type="caution">
    <text evidence="2">The sequence shown here is derived from an EMBL/GenBank/DDBJ whole genome shotgun (WGS) entry which is preliminary data.</text>
</comment>
<feature type="region of interest" description="Disordered" evidence="1">
    <location>
        <begin position="1"/>
        <end position="66"/>
    </location>
</feature>
<protein>
    <submittedName>
        <fullName evidence="2">Uncharacterized protein</fullName>
    </submittedName>
</protein>
<keyword evidence="3" id="KW-1185">Reference proteome</keyword>
<dbReference type="EMBL" id="PQIB02000006">
    <property type="protein sequence ID" value="RLN12248.1"/>
    <property type="molecule type" value="Genomic_DNA"/>
</dbReference>
<organism evidence="2 3">
    <name type="scientific">Panicum miliaceum</name>
    <name type="common">Proso millet</name>
    <name type="synonym">Broomcorn millet</name>
    <dbReference type="NCBI Taxonomy" id="4540"/>
    <lineage>
        <taxon>Eukaryota</taxon>
        <taxon>Viridiplantae</taxon>
        <taxon>Streptophyta</taxon>
        <taxon>Embryophyta</taxon>
        <taxon>Tracheophyta</taxon>
        <taxon>Spermatophyta</taxon>
        <taxon>Magnoliopsida</taxon>
        <taxon>Liliopsida</taxon>
        <taxon>Poales</taxon>
        <taxon>Poaceae</taxon>
        <taxon>PACMAD clade</taxon>
        <taxon>Panicoideae</taxon>
        <taxon>Panicodae</taxon>
        <taxon>Paniceae</taxon>
        <taxon>Panicinae</taxon>
        <taxon>Panicum</taxon>
        <taxon>Panicum sect. Panicum</taxon>
    </lineage>
</organism>
<sequence>MAPGRGRSPASDTTRSARSQSTGRSPSLPGICAPSPARDVDPTSPPPSSPPHSPRPFGDPSQRPRTEIYVVSRSPEIGVAEARLASCALVTVVGGTRPRVTPAPGRYASGRIFLCSA</sequence>
<dbReference type="OrthoDB" id="10632055at2759"/>
<name>A0A3L6S1H6_PANMI</name>